<protein>
    <submittedName>
        <fullName evidence="1">Uncharacterized protein</fullName>
    </submittedName>
</protein>
<evidence type="ECO:0000313" key="1">
    <source>
        <dbReference type="EMBL" id="CAB3980762.1"/>
    </source>
</evidence>
<keyword evidence="2" id="KW-1185">Reference proteome</keyword>
<gene>
    <name evidence="1" type="ORF">PACLA_8A002474</name>
</gene>
<name>A0A6S7FXH6_PARCT</name>
<proteinExistence type="predicted"/>
<dbReference type="Proteomes" id="UP001152795">
    <property type="component" value="Unassembled WGS sequence"/>
</dbReference>
<evidence type="ECO:0000313" key="2">
    <source>
        <dbReference type="Proteomes" id="UP001152795"/>
    </source>
</evidence>
<organism evidence="1 2">
    <name type="scientific">Paramuricea clavata</name>
    <name type="common">Red gorgonian</name>
    <name type="synonym">Violescent sea-whip</name>
    <dbReference type="NCBI Taxonomy" id="317549"/>
    <lineage>
        <taxon>Eukaryota</taxon>
        <taxon>Metazoa</taxon>
        <taxon>Cnidaria</taxon>
        <taxon>Anthozoa</taxon>
        <taxon>Octocorallia</taxon>
        <taxon>Malacalcyonacea</taxon>
        <taxon>Plexauridae</taxon>
        <taxon>Paramuricea</taxon>
    </lineage>
</organism>
<sequence>MSSEKKKEKIVKEQKKNKEANVGVKWEAKKMEVDPETVEMDHIEDTENKQEDRKRILQEIVDRYLENKTKERLQEEAEGALLEQYLKLKNRHQKILYESNV</sequence>
<accession>A0A6S7FXH6</accession>
<reference evidence="1" key="1">
    <citation type="submission" date="2020-04" db="EMBL/GenBank/DDBJ databases">
        <authorList>
            <person name="Alioto T."/>
            <person name="Alioto T."/>
            <person name="Gomez Garrido J."/>
        </authorList>
    </citation>
    <scope>NUCLEOTIDE SEQUENCE</scope>
    <source>
        <strain evidence="1">A484AB</strain>
    </source>
</reference>
<comment type="caution">
    <text evidence="1">The sequence shown here is derived from an EMBL/GenBank/DDBJ whole genome shotgun (WGS) entry which is preliminary data.</text>
</comment>
<dbReference type="AlphaFoldDB" id="A0A6S7FXH6"/>
<dbReference type="EMBL" id="CACRXK020000321">
    <property type="protein sequence ID" value="CAB3980762.1"/>
    <property type="molecule type" value="Genomic_DNA"/>
</dbReference>